<reference evidence="2" key="2">
    <citation type="submission" date="2017-11" db="EMBL/GenBank/DDBJ databases">
        <title>Coralsnake Venomics: Analyses of Venom Gland Transcriptomes and Proteomes of Six Brazilian Taxa.</title>
        <authorList>
            <person name="Aird S.D."/>
            <person name="Jorge da Silva N."/>
            <person name="Qiu L."/>
            <person name="Villar-Briones A."/>
            <person name="Aparecida-Saddi V."/>
            <person name="Campos-Telles M.P."/>
            <person name="Grau M."/>
            <person name="Mikheyev A.S."/>
        </authorList>
    </citation>
    <scope>NUCLEOTIDE SEQUENCE</scope>
    <source>
        <tissue evidence="2">Venom_gland</tissue>
    </source>
</reference>
<evidence type="ECO:0000313" key="2">
    <source>
        <dbReference type="EMBL" id="LAB03918.1"/>
    </source>
</evidence>
<sequence>MKAVSRGIIISYTAKRNKEKFELRNRIQKTIQKLERDLQEEPQNIKIKEQLIIARHELNIEEQEEMVKNLRRAKQKNFEHANKPGRWLSFKLKKEREKRTIQQLQDEKGIYHSDLEKKKQIIYQYFQGLYKKEEVEEEYIRKYLEKEQTPIITEELKENLNRKITTGEVIQAIRSQKNNKTPGPDGLSGEFYKILEEILSPVMVDLYNEVMTNSSMPETWRDAIISLISKEGTDAKQIQNYRPISLLNSDYKIFATIIANRLKNVLNEYIHEDQNGFLPGDTFEII</sequence>
<dbReference type="EMBL" id="IACL01034507">
    <property type="protein sequence ID" value="LAB03918.1"/>
    <property type="molecule type" value="Transcribed_RNA"/>
</dbReference>
<evidence type="ECO:0000256" key="1">
    <source>
        <dbReference type="SAM" id="Coils"/>
    </source>
</evidence>
<organism evidence="2">
    <name type="scientific">Micrurus paraensis</name>
    <dbReference type="NCBI Taxonomy" id="1970185"/>
    <lineage>
        <taxon>Eukaryota</taxon>
        <taxon>Metazoa</taxon>
        <taxon>Chordata</taxon>
        <taxon>Craniata</taxon>
        <taxon>Vertebrata</taxon>
        <taxon>Euteleostomi</taxon>
        <taxon>Lepidosauria</taxon>
        <taxon>Squamata</taxon>
        <taxon>Bifurcata</taxon>
        <taxon>Unidentata</taxon>
        <taxon>Episquamata</taxon>
        <taxon>Toxicofera</taxon>
        <taxon>Serpentes</taxon>
        <taxon>Colubroidea</taxon>
        <taxon>Elapidae</taxon>
        <taxon>Elapinae</taxon>
        <taxon>Micrurus</taxon>
    </lineage>
</organism>
<accession>A0A2D4K5G1</accession>
<protein>
    <submittedName>
        <fullName evidence="2">Uncharacterized protein</fullName>
    </submittedName>
</protein>
<dbReference type="PANTHER" id="PTHR31635">
    <property type="entry name" value="REVERSE TRANSCRIPTASE DOMAIN-CONTAINING PROTEIN-RELATED"/>
    <property type="match status" value="1"/>
</dbReference>
<reference evidence="2" key="1">
    <citation type="submission" date="2017-07" db="EMBL/GenBank/DDBJ databases">
        <authorList>
            <person name="Mikheyev A."/>
            <person name="Grau M."/>
        </authorList>
    </citation>
    <scope>NUCLEOTIDE SEQUENCE</scope>
    <source>
        <tissue evidence="2">Venom_gland</tissue>
    </source>
</reference>
<name>A0A2D4K5G1_9SAUR</name>
<keyword evidence="1" id="KW-0175">Coiled coil</keyword>
<feature type="coiled-coil region" evidence="1">
    <location>
        <begin position="17"/>
        <end position="73"/>
    </location>
</feature>
<dbReference type="AlphaFoldDB" id="A0A2D4K5G1"/>
<dbReference type="PANTHER" id="PTHR31635:SF196">
    <property type="entry name" value="REVERSE TRANSCRIPTASE DOMAIN-CONTAINING PROTEIN-RELATED"/>
    <property type="match status" value="1"/>
</dbReference>
<proteinExistence type="predicted"/>